<evidence type="ECO:0000259" key="4">
    <source>
        <dbReference type="PROSITE" id="PS50949"/>
    </source>
</evidence>
<dbReference type="InterPro" id="IPR011711">
    <property type="entry name" value="GntR_C"/>
</dbReference>
<dbReference type="PRINTS" id="PR00035">
    <property type="entry name" value="HTHGNTR"/>
</dbReference>
<dbReference type="InterPro" id="IPR000524">
    <property type="entry name" value="Tscrpt_reg_HTH_GntR"/>
</dbReference>
<organism evidence="5 6">
    <name type="scientific">Roseibium sediminicola</name>
    <dbReference type="NCBI Taxonomy" id="2933272"/>
    <lineage>
        <taxon>Bacteria</taxon>
        <taxon>Pseudomonadati</taxon>
        <taxon>Pseudomonadota</taxon>
        <taxon>Alphaproteobacteria</taxon>
        <taxon>Hyphomicrobiales</taxon>
        <taxon>Stappiaceae</taxon>
        <taxon>Roseibium</taxon>
    </lineage>
</organism>
<dbReference type="InterPro" id="IPR036388">
    <property type="entry name" value="WH-like_DNA-bd_sf"/>
</dbReference>
<evidence type="ECO:0000313" key="5">
    <source>
        <dbReference type="EMBL" id="MCK7612808.1"/>
    </source>
</evidence>
<dbReference type="SMART" id="SM00345">
    <property type="entry name" value="HTH_GNTR"/>
    <property type="match status" value="1"/>
</dbReference>
<reference evidence="5" key="1">
    <citation type="submission" date="2022-04" db="EMBL/GenBank/DDBJ databases">
        <title>Roseibium sp. CAU 1639 isolated from mud.</title>
        <authorList>
            <person name="Kim W."/>
        </authorList>
    </citation>
    <scope>NUCLEOTIDE SEQUENCE</scope>
    <source>
        <strain evidence="5">CAU 1639</strain>
    </source>
</reference>
<evidence type="ECO:0000313" key="6">
    <source>
        <dbReference type="Proteomes" id="UP001431221"/>
    </source>
</evidence>
<proteinExistence type="predicted"/>
<comment type="caution">
    <text evidence="5">The sequence shown here is derived from an EMBL/GenBank/DDBJ whole genome shotgun (WGS) entry which is preliminary data.</text>
</comment>
<dbReference type="Pfam" id="PF00392">
    <property type="entry name" value="GntR"/>
    <property type="match status" value="1"/>
</dbReference>
<protein>
    <submittedName>
        <fullName evidence="5">GntR family transcriptional regulator</fullName>
    </submittedName>
</protein>
<keyword evidence="1" id="KW-0805">Transcription regulation</keyword>
<dbReference type="Gene3D" id="1.20.120.530">
    <property type="entry name" value="GntR ligand-binding domain-like"/>
    <property type="match status" value="1"/>
</dbReference>
<feature type="domain" description="HTH gntR-type" evidence="4">
    <location>
        <begin position="7"/>
        <end position="74"/>
    </location>
</feature>
<dbReference type="EMBL" id="JALNMJ010000007">
    <property type="protein sequence ID" value="MCK7612808.1"/>
    <property type="molecule type" value="Genomic_DNA"/>
</dbReference>
<evidence type="ECO:0000256" key="2">
    <source>
        <dbReference type="ARBA" id="ARBA00023125"/>
    </source>
</evidence>
<keyword evidence="2" id="KW-0238">DNA-binding</keyword>
<dbReference type="Proteomes" id="UP001431221">
    <property type="component" value="Unassembled WGS sequence"/>
</dbReference>
<dbReference type="Gene3D" id="1.10.10.10">
    <property type="entry name" value="Winged helix-like DNA-binding domain superfamily/Winged helix DNA-binding domain"/>
    <property type="match status" value="1"/>
</dbReference>
<dbReference type="SUPFAM" id="SSF46785">
    <property type="entry name" value="Winged helix' DNA-binding domain"/>
    <property type="match status" value="1"/>
</dbReference>
<dbReference type="InterPro" id="IPR008920">
    <property type="entry name" value="TF_FadR/GntR_C"/>
</dbReference>
<accession>A0ABT0GVH4</accession>
<dbReference type="SUPFAM" id="SSF48008">
    <property type="entry name" value="GntR ligand-binding domain-like"/>
    <property type="match status" value="1"/>
</dbReference>
<dbReference type="PANTHER" id="PTHR43537:SF24">
    <property type="entry name" value="GLUCONATE OPERON TRANSCRIPTIONAL REPRESSOR"/>
    <property type="match status" value="1"/>
</dbReference>
<dbReference type="SMART" id="SM00895">
    <property type="entry name" value="FCD"/>
    <property type="match status" value="1"/>
</dbReference>
<sequence>MSSKAKSTRVDNAYERLKSEILKGDLPPGFQAPEPDIANRLGMSRTPVREALIRLEADGLVGLVPRRGAKVLPMSRKDICEIYQILSALEALAARSAATKRGGDAVDGVRELLDRADEALDKCDIEAWAVFDDRFHRWVASVSGNARLEAEVAGFLDQAYRASNVLLRLNKAPASNAADHRRLVDAIEAGDGDAAAEIARVHRLTGLTRMKAVLESCGLSHV</sequence>
<evidence type="ECO:0000256" key="3">
    <source>
        <dbReference type="ARBA" id="ARBA00023163"/>
    </source>
</evidence>
<keyword evidence="3" id="KW-0804">Transcription</keyword>
<dbReference type="CDD" id="cd07377">
    <property type="entry name" value="WHTH_GntR"/>
    <property type="match status" value="1"/>
</dbReference>
<dbReference type="Pfam" id="PF07729">
    <property type="entry name" value="FCD"/>
    <property type="match status" value="1"/>
</dbReference>
<dbReference type="PROSITE" id="PS50949">
    <property type="entry name" value="HTH_GNTR"/>
    <property type="match status" value="1"/>
</dbReference>
<gene>
    <name evidence="5" type="ORF">M0H32_11595</name>
</gene>
<evidence type="ECO:0000256" key="1">
    <source>
        <dbReference type="ARBA" id="ARBA00023015"/>
    </source>
</evidence>
<dbReference type="InterPro" id="IPR036390">
    <property type="entry name" value="WH_DNA-bd_sf"/>
</dbReference>
<dbReference type="RefSeq" id="WP_248154069.1">
    <property type="nucleotide sequence ID" value="NZ_JALNMJ010000007.1"/>
</dbReference>
<dbReference type="PANTHER" id="PTHR43537">
    <property type="entry name" value="TRANSCRIPTIONAL REGULATOR, GNTR FAMILY"/>
    <property type="match status" value="1"/>
</dbReference>
<name>A0ABT0GVH4_9HYPH</name>
<keyword evidence="6" id="KW-1185">Reference proteome</keyword>